<feature type="transmembrane region" description="Helical" evidence="2">
    <location>
        <begin position="34"/>
        <end position="52"/>
    </location>
</feature>
<gene>
    <name evidence="3" type="ORF">ALTATR162_LOCUS4082</name>
</gene>
<feature type="region of interest" description="Disordered" evidence="1">
    <location>
        <begin position="180"/>
        <end position="203"/>
    </location>
</feature>
<accession>A0A8J2I7P0</accession>
<reference evidence="3" key="1">
    <citation type="submission" date="2021-05" db="EMBL/GenBank/DDBJ databases">
        <authorList>
            <person name="Stam R."/>
        </authorList>
    </citation>
    <scope>NUCLEOTIDE SEQUENCE</scope>
    <source>
        <strain evidence="3">CS162</strain>
    </source>
</reference>
<sequence>MALFQLPPQIITLQIPLLYLINILALAAGPNHHVLRVSITLPLVILLITQSLYREWYAGWGNHYAINCTVWSVVFNYVDWVLLGNPDREGWYKIRYKNDGKNGDDDKDEKKAEVSMKTYEDEPGGAGRTFPSRIWWALRLATTNRYTGWSNQVKNVYMEVPADYPRLYVFRVQPLLPLASNRTNSTPATSSLVKPYEHSSSTS</sequence>
<protein>
    <submittedName>
        <fullName evidence="3">Uncharacterized protein</fullName>
    </submittedName>
</protein>
<dbReference type="Proteomes" id="UP000676310">
    <property type="component" value="Unassembled WGS sequence"/>
</dbReference>
<feature type="transmembrane region" description="Helical" evidence="2">
    <location>
        <begin position="64"/>
        <end position="83"/>
    </location>
</feature>
<keyword evidence="2" id="KW-0812">Transmembrane</keyword>
<evidence type="ECO:0000313" key="3">
    <source>
        <dbReference type="EMBL" id="CAG5156284.1"/>
    </source>
</evidence>
<keyword evidence="4" id="KW-1185">Reference proteome</keyword>
<comment type="caution">
    <text evidence="3">The sequence shown here is derived from an EMBL/GenBank/DDBJ whole genome shotgun (WGS) entry which is preliminary data.</text>
</comment>
<evidence type="ECO:0000256" key="1">
    <source>
        <dbReference type="SAM" id="MobiDB-lite"/>
    </source>
</evidence>
<dbReference type="RefSeq" id="XP_043167627.1">
    <property type="nucleotide sequence ID" value="XM_043311692.1"/>
</dbReference>
<keyword evidence="2" id="KW-0472">Membrane</keyword>
<keyword evidence="2" id="KW-1133">Transmembrane helix</keyword>
<name>A0A8J2I7P0_9PLEO</name>
<evidence type="ECO:0000313" key="4">
    <source>
        <dbReference type="Proteomes" id="UP000676310"/>
    </source>
</evidence>
<dbReference type="EMBL" id="CAJRGZ010000017">
    <property type="protein sequence ID" value="CAG5156284.1"/>
    <property type="molecule type" value="Genomic_DNA"/>
</dbReference>
<proteinExistence type="predicted"/>
<feature type="transmembrane region" description="Helical" evidence="2">
    <location>
        <begin position="6"/>
        <end position="27"/>
    </location>
</feature>
<dbReference type="OrthoDB" id="1077582at2759"/>
<dbReference type="AlphaFoldDB" id="A0A8J2I7P0"/>
<organism evidence="3 4">
    <name type="scientific">Alternaria atra</name>
    <dbReference type="NCBI Taxonomy" id="119953"/>
    <lineage>
        <taxon>Eukaryota</taxon>
        <taxon>Fungi</taxon>
        <taxon>Dikarya</taxon>
        <taxon>Ascomycota</taxon>
        <taxon>Pezizomycotina</taxon>
        <taxon>Dothideomycetes</taxon>
        <taxon>Pleosporomycetidae</taxon>
        <taxon>Pleosporales</taxon>
        <taxon>Pleosporineae</taxon>
        <taxon>Pleosporaceae</taxon>
        <taxon>Alternaria</taxon>
        <taxon>Alternaria sect. Ulocladioides</taxon>
    </lineage>
</organism>
<dbReference type="GeneID" id="67015710"/>
<evidence type="ECO:0000256" key="2">
    <source>
        <dbReference type="SAM" id="Phobius"/>
    </source>
</evidence>